<dbReference type="GO" id="GO:0016740">
    <property type="term" value="F:transferase activity"/>
    <property type="evidence" value="ECO:0007669"/>
    <property type="project" value="UniProtKB-KW"/>
</dbReference>
<dbReference type="AlphaFoldDB" id="A0A316G5C4"/>
<gene>
    <name evidence="1" type="ORF">C8D95_105218</name>
</gene>
<name>A0A316G5C4_9RHOB</name>
<evidence type="ECO:0000313" key="2">
    <source>
        <dbReference type="Proteomes" id="UP000245390"/>
    </source>
</evidence>
<accession>A0A316G5C4</accession>
<evidence type="ECO:0000313" key="1">
    <source>
        <dbReference type="EMBL" id="PWK56151.1"/>
    </source>
</evidence>
<dbReference type="InterPro" id="IPR011009">
    <property type="entry name" value="Kinase-like_dom_sf"/>
</dbReference>
<keyword evidence="2" id="KW-1185">Reference proteome</keyword>
<dbReference type="RefSeq" id="WP_109759572.1">
    <property type="nucleotide sequence ID" value="NZ_CP034588.1"/>
</dbReference>
<dbReference type="OrthoDB" id="7839681at2"/>
<keyword evidence="1" id="KW-0808">Transferase</keyword>
<dbReference type="EMBL" id="QGGV01000005">
    <property type="protein sequence ID" value="PWK56151.1"/>
    <property type="molecule type" value="Genomic_DNA"/>
</dbReference>
<dbReference type="Proteomes" id="UP000245390">
    <property type="component" value="Unassembled WGS sequence"/>
</dbReference>
<proteinExistence type="predicted"/>
<sequence length="230" mass="24781">MSLADTLAARGQADGPRIERVEAEGRTFWIKRPESLSSRMRVQKGDPRAAFARERAAHERFAAKGLPVPGIVASGESFVVTEDVGTPIRGMARLSPSDPAFLDALARAARALAAFHAAGETHGRPGLKDICLRDGGITFLDFERAGKGDAALDLLVFLFSVAVETGGDLPALTAARDAYVAAAAPATWDTARRRARLFAPLGHLLWPVRRLLHGNREFDGVGPFLRFMAR</sequence>
<dbReference type="SUPFAM" id="SSF56112">
    <property type="entry name" value="Protein kinase-like (PK-like)"/>
    <property type="match status" value="1"/>
</dbReference>
<dbReference type="KEGG" id="salo:EF888_17525"/>
<protein>
    <submittedName>
        <fullName evidence="1">tRNA A-37 threonylcarbamoyl transferase component Bud32</fullName>
    </submittedName>
</protein>
<comment type="caution">
    <text evidence="1">The sequence shown here is derived from an EMBL/GenBank/DDBJ whole genome shotgun (WGS) entry which is preliminary data.</text>
</comment>
<reference evidence="1 2" key="1">
    <citation type="submission" date="2018-05" db="EMBL/GenBank/DDBJ databases">
        <title>Genomic Encyclopedia of Type Strains, Phase IV (KMG-IV): sequencing the most valuable type-strain genomes for metagenomic binning, comparative biology and taxonomic classification.</title>
        <authorList>
            <person name="Goeker M."/>
        </authorList>
    </citation>
    <scope>NUCLEOTIDE SEQUENCE [LARGE SCALE GENOMIC DNA]</scope>
    <source>
        <strain evidence="1 2">DSM 103371</strain>
    </source>
</reference>
<organism evidence="1 2">
    <name type="scientific">Silicimonas algicola</name>
    <dbReference type="NCBI Taxonomy" id="1826607"/>
    <lineage>
        <taxon>Bacteria</taxon>
        <taxon>Pseudomonadati</taxon>
        <taxon>Pseudomonadota</taxon>
        <taxon>Alphaproteobacteria</taxon>
        <taxon>Rhodobacterales</taxon>
        <taxon>Paracoccaceae</taxon>
    </lineage>
</organism>